<dbReference type="AlphaFoldDB" id="A0AAD9ISD9"/>
<dbReference type="InterPro" id="IPR000033">
    <property type="entry name" value="LDLR_classB_rpt"/>
</dbReference>
<dbReference type="Gene3D" id="2.120.10.30">
    <property type="entry name" value="TolB, C-terminal domain"/>
    <property type="match status" value="1"/>
</dbReference>
<name>A0AAD9ISD9_9ANNE</name>
<dbReference type="SUPFAM" id="SSF63825">
    <property type="entry name" value="YWTD domain"/>
    <property type="match status" value="1"/>
</dbReference>
<protein>
    <submittedName>
        <fullName evidence="2">Uncharacterized protein</fullName>
    </submittedName>
</protein>
<proteinExistence type="predicted"/>
<dbReference type="PROSITE" id="PS51120">
    <property type="entry name" value="LDLRB"/>
    <property type="match status" value="1"/>
</dbReference>
<sequence length="212" mass="24708">MNTMIRYYDLNDPDNSGTTIHLDNASAIVDIDYDPQDAYIYYTDRNNRTISRVRINGTDEELIISDVNPKGLTLDVEFRMMYWTNSDSDTIERSWLNGTRREVLIRKDLYEPSSIVLDKDKGQVFYYTKMIWKDTTRFGAILRVDLNGQNIECVVRKPGYSQFVLGYDPLKQQLYWSSDDLNYIVAADMDGKNEQHYVLPFKYPIAVATYGI</sequence>
<evidence type="ECO:0000313" key="2">
    <source>
        <dbReference type="EMBL" id="KAK2139804.1"/>
    </source>
</evidence>
<keyword evidence="3" id="KW-1185">Reference proteome</keyword>
<evidence type="ECO:0000313" key="3">
    <source>
        <dbReference type="Proteomes" id="UP001208570"/>
    </source>
</evidence>
<reference evidence="2" key="1">
    <citation type="journal article" date="2023" name="Mol. Biol. Evol.">
        <title>Third-Generation Sequencing Reveals the Adaptive Role of the Epigenome in Three Deep-Sea Polychaetes.</title>
        <authorList>
            <person name="Perez M."/>
            <person name="Aroh O."/>
            <person name="Sun Y."/>
            <person name="Lan Y."/>
            <person name="Juniper S.K."/>
            <person name="Young C.R."/>
            <person name="Angers B."/>
            <person name="Qian P.Y."/>
        </authorList>
    </citation>
    <scope>NUCLEOTIDE SEQUENCE</scope>
    <source>
        <strain evidence="2">P08H-3</strain>
    </source>
</reference>
<dbReference type="SMART" id="SM00135">
    <property type="entry name" value="LY"/>
    <property type="match status" value="4"/>
</dbReference>
<dbReference type="PANTHER" id="PTHR46513">
    <property type="entry name" value="VITELLOGENIN RECEPTOR-LIKE PROTEIN-RELATED-RELATED"/>
    <property type="match status" value="1"/>
</dbReference>
<dbReference type="PANTHER" id="PTHR46513:SF44">
    <property type="entry name" value="LDL RECEPTOR RELATED PROTEIN 4"/>
    <property type="match status" value="1"/>
</dbReference>
<dbReference type="InterPro" id="IPR050778">
    <property type="entry name" value="Cueball_EGF_LRP_Nidogen"/>
</dbReference>
<dbReference type="EMBL" id="JAODUP010001602">
    <property type="protein sequence ID" value="KAK2139804.1"/>
    <property type="molecule type" value="Genomic_DNA"/>
</dbReference>
<comment type="caution">
    <text evidence="2">The sequence shown here is derived from an EMBL/GenBank/DDBJ whole genome shotgun (WGS) entry which is preliminary data.</text>
</comment>
<gene>
    <name evidence="2" type="ORF">LSH36_1601g00013</name>
</gene>
<dbReference type="Pfam" id="PF00058">
    <property type="entry name" value="Ldl_recept_b"/>
    <property type="match status" value="1"/>
</dbReference>
<feature type="repeat" description="LDL-receptor class B" evidence="1">
    <location>
        <begin position="79"/>
        <end position="121"/>
    </location>
</feature>
<dbReference type="Proteomes" id="UP001208570">
    <property type="component" value="Unassembled WGS sequence"/>
</dbReference>
<accession>A0AAD9ISD9</accession>
<evidence type="ECO:0000256" key="1">
    <source>
        <dbReference type="PROSITE-ProRule" id="PRU00461"/>
    </source>
</evidence>
<organism evidence="2 3">
    <name type="scientific">Paralvinella palmiformis</name>
    <dbReference type="NCBI Taxonomy" id="53620"/>
    <lineage>
        <taxon>Eukaryota</taxon>
        <taxon>Metazoa</taxon>
        <taxon>Spiralia</taxon>
        <taxon>Lophotrochozoa</taxon>
        <taxon>Annelida</taxon>
        <taxon>Polychaeta</taxon>
        <taxon>Sedentaria</taxon>
        <taxon>Canalipalpata</taxon>
        <taxon>Terebellida</taxon>
        <taxon>Terebelliformia</taxon>
        <taxon>Alvinellidae</taxon>
        <taxon>Paralvinella</taxon>
    </lineage>
</organism>
<dbReference type="InterPro" id="IPR011042">
    <property type="entry name" value="6-blade_b-propeller_TolB-like"/>
</dbReference>